<comment type="caution">
    <text evidence="2">The sequence shown here is derived from an EMBL/GenBank/DDBJ whole genome shotgun (WGS) entry which is preliminary data.</text>
</comment>
<keyword evidence="1" id="KW-0472">Membrane</keyword>
<evidence type="ECO:0000313" key="3">
    <source>
        <dbReference type="Proteomes" id="UP001239083"/>
    </source>
</evidence>
<dbReference type="Proteomes" id="UP001239083">
    <property type="component" value="Unassembled WGS sequence"/>
</dbReference>
<keyword evidence="3" id="KW-1185">Reference proteome</keyword>
<keyword evidence="1" id="KW-0812">Transmembrane</keyword>
<dbReference type="EMBL" id="JAUSYY010000001">
    <property type="protein sequence ID" value="MDQ0893006.1"/>
    <property type="molecule type" value="Genomic_DNA"/>
</dbReference>
<proteinExistence type="predicted"/>
<keyword evidence="1" id="KW-1133">Transmembrane helix</keyword>
<name>A0ABU0R751_9MICO</name>
<accession>A0ABU0R751</accession>
<protein>
    <submittedName>
        <fullName evidence="2">Uncharacterized protein</fullName>
    </submittedName>
</protein>
<gene>
    <name evidence="2" type="ORF">QFZ26_000561</name>
</gene>
<evidence type="ECO:0000256" key="1">
    <source>
        <dbReference type="SAM" id="Phobius"/>
    </source>
</evidence>
<sequence length="58" mass="5966">MNVIAFLIAMGLFVFGMWIMSIAPEVAGLQAAVFFGGILSVSLAVAIPVNLLGRGDGV</sequence>
<feature type="transmembrane region" description="Helical" evidence="1">
    <location>
        <begin position="5"/>
        <end position="23"/>
    </location>
</feature>
<evidence type="ECO:0000313" key="2">
    <source>
        <dbReference type="EMBL" id="MDQ0893006.1"/>
    </source>
</evidence>
<reference evidence="2 3" key="1">
    <citation type="submission" date="2023-07" db="EMBL/GenBank/DDBJ databases">
        <title>Comparative genomics of wheat-associated soil bacteria to identify genetic determinants of phenazine resistance.</title>
        <authorList>
            <person name="Mouncey N."/>
        </authorList>
    </citation>
    <scope>NUCLEOTIDE SEQUENCE [LARGE SCALE GENOMIC DNA]</scope>
    <source>
        <strain evidence="2 3">V3I3</strain>
    </source>
</reference>
<feature type="transmembrane region" description="Helical" evidence="1">
    <location>
        <begin position="29"/>
        <end position="52"/>
    </location>
</feature>
<organism evidence="2 3">
    <name type="scientific">Agromyces ramosus</name>
    <dbReference type="NCBI Taxonomy" id="33879"/>
    <lineage>
        <taxon>Bacteria</taxon>
        <taxon>Bacillati</taxon>
        <taxon>Actinomycetota</taxon>
        <taxon>Actinomycetes</taxon>
        <taxon>Micrococcales</taxon>
        <taxon>Microbacteriaceae</taxon>
        <taxon>Agromyces</taxon>
    </lineage>
</organism>
<dbReference type="RefSeq" id="WP_307039077.1">
    <property type="nucleotide sequence ID" value="NZ_JAUSYY010000001.1"/>
</dbReference>